<dbReference type="SUPFAM" id="SSF53098">
    <property type="entry name" value="Ribonuclease H-like"/>
    <property type="match status" value="1"/>
</dbReference>
<dbReference type="STRING" id="98765.A0A2R6S4C6"/>
<evidence type="ECO:0000256" key="1">
    <source>
        <dbReference type="ARBA" id="ARBA00022722"/>
    </source>
</evidence>
<reference evidence="4 5" key="1">
    <citation type="submission" date="2018-02" db="EMBL/GenBank/DDBJ databases">
        <title>Genome sequence of the basidiomycete white-rot fungus Phlebia centrifuga.</title>
        <authorList>
            <person name="Granchi Z."/>
            <person name="Peng M."/>
            <person name="de Vries R.P."/>
            <person name="Hilden K."/>
            <person name="Makela M.R."/>
            <person name="Grigoriev I."/>
            <person name="Riley R."/>
        </authorList>
    </citation>
    <scope>NUCLEOTIDE SEQUENCE [LARGE SCALE GENOMIC DNA]</scope>
    <source>
        <strain evidence="4 5">FBCC195</strain>
    </source>
</reference>
<sequence length="189" mass="21126">MSPGTRLLYIRDQATAELEISRLCPGPLGFDMEWKPMRYKGQPANPVALIQLASRNTILLIQVSAMQAFPQKLRDILGDCEYIKAGAGIEGDCRKLWEDYQVVTRNCVDLGLLARNADSARWEGSPYPDPLGLARLCTTYTGFILDKKSFTKRSDWEAELDEKQQNYAANDCHSGLTIYQTLSALMAAT</sequence>
<evidence type="ECO:0000313" key="4">
    <source>
        <dbReference type="EMBL" id="PSS37105.1"/>
    </source>
</evidence>
<gene>
    <name evidence="4" type="ORF">PHLCEN_2v978</name>
</gene>
<dbReference type="Pfam" id="PF01612">
    <property type="entry name" value="DNA_pol_A_exo1"/>
    <property type="match status" value="1"/>
</dbReference>
<dbReference type="PANTHER" id="PTHR13620">
    <property type="entry name" value="3-5 EXONUCLEASE"/>
    <property type="match status" value="1"/>
</dbReference>
<comment type="caution">
    <text evidence="4">The sequence shown here is derived from an EMBL/GenBank/DDBJ whole genome shotgun (WGS) entry which is preliminary data.</text>
</comment>
<keyword evidence="5" id="KW-1185">Reference proteome</keyword>
<dbReference type="GO" id="GO:0005634">
    <property type="term" value="C:nucleus"/>
    <property type="evidence" value="ECO:0007669"/>
    <property type="project" value="TreeGrafter"/>
</dbReference>
<accession>A0A2R6S4C6</accession>
<dbReference type="GO" id="GO:0005737">
    <property type="term" value="C:cytoplasm"/>
    <property type="evidence" value="ECO:0007669"/>
    <property type="project" value="TreeGrafter"/>
</dbReference>
<dbReference type="PANTHER" id="PTHR13620:SF104">
    <property type="entry name" value="EXONUCLEASE 3'-5' DOMAIN-CONTAINING PROTEIN 2"/>
    <property type="match status" value="1"/>
</dbReference>
<protein>
    <recommendedName>
        <fullName evidence="3">3'-5' exonuclease domain-containing protein</fullName>
    </recommendedName>
</protein>
<dbReference type="GO" id="GO:0003676">
    <property type="term" value="F:nucleic acid binding"/>
    <property type="evidence" value="ECO:0007669"/>
    <property type="project" value="InterPro"/>
</dbReference>
<proteinExistence type="predicted"/>
<dbReference type="EMBL" id="MLYV02000081">
    <property type="protein sequence ID" value="PSS37105.1"/>
    <property type="molecule type" value="Genomic_DNA"/>
</dbReference>
<dbReference type="CDD" id="cd06141">
    <property type="entry name" value="WRN_exo"/>
    <property type="match status" value="1"/>
</dbReference>
<organism evidence="4 5">
    <name type="scientific">Hermanssonia centrifuga</name>
    <dbReference type="NCBI Taxonomy" id="98765"/>
    <lineage>
        <taxon>Eukaryota</taxon>
        <taxon>Fungi</taxon>
        <taxon>Dikarya</taxon>
        <taxon>Basidiomycota</taxon>
        <taxon>Agaricomycotina</taxon>
        <taxon>Agaricomycetes</taxon>
        <taxon>Polyporales</taxon>
        <taxon>Meruliaceae</taxon>
        <taxon>Hermanssonia</taxon>
    </lineage>
</organism>
<evidence type="ECO:0000256" key="2">
    <source>
        <dbReference type="ARBA" id="ARBA00022801"/>
    </source>
</evidence>
<dbReference type="OrthoDB" id="1920326at2759"/>
<dbReference type="Proteomes" id="UP000186601">
    <property type="component" value="Unassembled WGS sequence"/>
</dbReference>
<keyword evidence="1" id="KW-0540">Nuclease</keyword>
<keyword evidence="2" id="KW-0378">Hydrolase</keyword>
<dbReference type="InterPro" id="IPR036397">
    <property type="entry name" value="RNaseH_sf"/>
</dbReference>
<feature type="domain" description="3'-5' exonuclease" evidence="3">
    <location>
        <begin position="7"/>
        <end position="187"/>
    </location>
</feature>
<dbReference type="AlphaFoldDB" id="A0A2R6S4C6"/>
<dbReference type="InterPro" id="IPR012337">
    <property type="entry name" value="RNaseH-like_sf"/>
</dbReference>
<evidence type="ECO:0000313" key="5">
    <source>
        <dbReference type="Proteomes" id="UP000186601"/>
    </source>
</evidence>
<dbReference type="GO" id="GO:0008408">
    <property type="term" value="F:3'-5' exonuclease activity"/>
    <property type="evidence" value="ECO:0007669"/>
    <property type="project" value="InterPro"/>
</dbReference>
<evidence type="ECO:0000259" key="3">
    <source>
        <dbReference type="SMART" id="SM00474"/>
    </source>
</evidence>
<dbReference type="SMART" id="SM00474">
    <property type="entry name" value="35EXOc"/>
    <property type="match status" value="1"/>
</dbReference>
<dbReference type="GO" id="GO:0006139">
    <property type="term" value="P:nucleobase-containing compound metabolic process"/>
    <property type="evidence" value="ECO:0007669"/>
    <property type="project" value="InterPro"/>
</dbReference>
<dbReference type="InterPro" id="IPR002562">
    <property type="entry name" value="3'-5'_exonuclease_dom"/>
</dbReference>
<dbReference type="Gene3D" id="3.30.420.10">
    <property type="entry name" value="Ribonuclease H-like superfamily/Ribonuclease H"/>
    <property type="match status" value="1"/>
</dbReference>
<name>A0A2R6S4C6_9APHY</name>
<dbReference type="InterPro" id="IPR051132">
    <property type="entry name" value="3-5_Exonuclease_domain"/>
</dbReference>